<dbReference type="RefSeq" id="XP_021880066.1">
    <property type="nucleotide sequence ID" value="XM_022020881.1"/>
</dbReference>
<feature type="transmembrane region" description="Helical" evidence="6">
    <location>
        <begin position="41"/>
        <end position="63"/>
    </location>
</feature>
<comment type="caution">
    <text evidence="8">The sequence shown here is derived from an EMBL/GenBank/DDBJ whole genome shotgun (WGS) entry which is preliminary data.</text>
</comment>
<dbReference type="AlphaFoldDB" id="A0A1Y2GJ51"/>
<sequence>MDEQDVPRGTVSATKASLLLGKAFVGTGVLFLPRAFMNGGILFSCFMMIAVAFICCIAFLLLVRVRLIVRENFQNMGLVLFGKYMRLAVLLSVAISQIGFVCAYLIFISQNLFAVVQTFSKCQADHIVQEKYYVLFPLVALIPLVLIRRMAVLSLPSMFANVFIIFGIIYLWYYSINELVHNGAGPNVALFNQNDFALLIGTAVFSFEGIGLIIPITESMAEPEKFPRVLAMTMTVVALIFGSVGALCYAAFGSNVQTVVLLNLPIQGGMTITVEILYSLAIILSVPLMLTPASKIIEFGIFGEKSGAEFFKVKMYKNALRTVLICICAVISLVIGSSNLDKFVAFIGSVACMPLCFIFPALFHYKACAKTMKEKAIDIALGIFGVAAMIFTLFITIRSWVVVGAPEAHLDRCSAFR</sequence>
<name>A0A1Y2GJ51_9FUNG</name>
<comment type="subcellular location">
    <subcellularLocation>
        <location evidence="1">Membrane</location>
        <topology evidence="1">Multi-pass membrane protein</topology>
    </subcellularLocation>
</comment>
<feature type="transmembrane region" description="Helical" evidence="6">
    <location>
        <begin position="343"/>
        <end position="365"/>
    </location>
</feature>
<dbReference type="PANTHER" id="PTHR22950:SF666">
    <property type="entry name" value="VACUOLAR AMINO ACID TRANSPORTER 4"/>
    <property type="match status" value="1"/>
</dbReference>
<dbReference type="Proteomes" id="UP000193648">
    <property type="component" value="Unassembled WGS sequence"/>
</dbReference>
<evidence type="ECO:0000256" key="5">
    <source>
        <dbReference type="ARBA" id="ARBA00023136"/>
    </source>
</evidence>
<proteinExistence type="inferred from homology"/>
<dbReference type="GO" id="GO:0015179">
    <property type="term" value="F:L-amino acid transmembrane transporter activity"/>
    <property type="evidence" value="ECO:0007669"/>
    <property type="project" value="TreeGrafter"/>
</dbReference>
<gene>
    <name evidence="8" type="ORF">BCR41DRAFT_307833</name>
</gene>
<feature type="transmembrane region" description="Helical" evidence="6">
    <location>
        <begin position="84"/>
        <end position="112"/>
    </location>
</feature>
<feature type="transmembrane region" description="Helical" evidence="6">
    <location>
        <begin position="377"/>
        <end position="397"/>
    </location>
</feature>
<dbReference type="InterPro" id="IPR013057">
    <property type="entry name" value="AA_transpt_TM"/>
</dbReference>
<feature type="transmembrane region" description="Helical" evidence="6">
    <location>
        <begin position="132"/>
        <end position="151"/>
    </location>
</feature>
<keyword evidence="9" id="KW-1185">Reference proteome</keyword>
<dbReference type="PANTHER" id="PTHR22950">
    <property type="entry name" value="AMINO ACID TRANSPORTER"/>
    <property type="match status" value="1"/>
</dbReference>
<evidence type="ECO:0000256" key="6">
    <source>
        <dbReference type="SAM" id="Phobius"/>
    </source>
</evidence>
<dbReference type="OrthoDB" id="1684102at2759"/>
<feature type="domain" description="Amino acid transporter transmembrane" evidence="7">
    <location>
        <begin position="10"/>
        <end position="397"/>
    </location>
</feature>
<organism evidence="8 9">
    <name type="scientific">Lobosporangium transversale</name>
    <dbReference type="NCBI Taxonomy" id="64571"/>
    <lineage>
        <taxon>Eukaryota</taxon>
        <taxon>Fungi</taxon>
        <taxon>Fungi incertae sedis</taxon>
        <taxon>Mucoromycota</taxon>
        <taxon>Mortierellomycotina</taxon>
        <taxon>Mortierellomycetes</taxon>
        <taxon>Mortierellales</taxon>
        <taxon>Mortierellaceae</taxon>
        <taxon>Lobosporangium</taxon>
    </lineage>
</organism>
<feature type="transmembrane region" description="Helical" evidence="6">
    <location>
        <begin position="158"/>
        <end position="176"/>
    </location>
</feature>
<keyword evidence="5 6" id="KW-0472">Membrane</keyword>
<evidence type="ECO:0000256" key="3">
    <source>
        <dbReference type="ARBA" id="ARBA00022692"/>
    </source>
</evidence>
<feature type="transmembrane region" description="Helical" evidence="6">
    <location>
        <begin position="229"/>
        <end position="252"/>
    </location>
</feature>
<dbReference type="Pfam" id="PF01490">
    <property type="entry name" value="Aa_trans"/>
    <property type="match status" value="1"/>
</dbReference>
<protein>
    <submittedName>
        <fullName evidence="8">Transmembrane amino acid transporter protein-domain-containing protein</fullName>
    </submittedName>
</protein>
<dbReference type="STRING" id="64571.A0A1Y2GJ51"/>
<dbReference type="GO" id="GO:0005774">
    <property type="term" value="C:vacuolar membrane"/>
    <property type="evidence" value="ECO:0007669"/>
    <property type="project" value="TreeGrafter"/>
</dbReference>
<evidence type="ECO:0000313" key="9">
    <source>
        <dbReference type="Proteomes" id="UP000193648"/>
    </source>
</evidence>
<accession>A0A1Y2GJ51</accession>
<dbReference type="InParanoid" id="A0A1Y2GJ51"/>
<evidence type="ECO:0000256" key="4">
    <source>
        <dbReference type="ARBA" id="ARBA00022989"/>
    </source>
</evidence>
<keyword evidence="3 6" id="KW-0812">Transmembrane</keyword>
<keyword evidence="4 6" id="KW-1133">Transmembrane helix</keyword>
<evidence type="ECO:0000256" key="1">
    <source>
        <dbReference type="ARBA" id="ARBA00004141"/>
    </source>
</evidence>
<dbReference type="EMBL" id="MCFF01000025">
    <property type="protein sequence ID" value="ORZ12447.1"/>
    <property type="molecule type" value="Genomic_DNA"/>
</dbReference>
<comment type="similarity">
    <text evidence="2">Belongs to the amino acid/polyamine transporter 2 family.</text>
</comment>
<dbReference type="GeneID" id="33562725"/>
<feature type="transmembrane region" description="Helical" evidence="6">
    <location>
        <begin position="319"/>
        <end position="337"/>
    </location>
</feature>
<evidence type="ECO:0000256" key="2">
    <source>
        <dbReference type="ARBA" id="ARBA00008066"/>
    </source>
</evidence>
<evidence type="ECO:0000313" key="8">
    <source>
        <dbReference type="EMBL" id="ORZ12447.1"/>
    </source>
</evidence>
<reference evidence="8 9" key="1">
    <citation type="submission" date="2016-07" db="EMBL/GenBank/DDBJ databases">
        <title>Pervasive Adenine N6-methylation of Active Genes in Fungi.</title>
        <authorList>
            <consortium name="DOE Joint Genome Institute"/>
            <person name="Mondo S.J."/>
            <person name="Dannebaum R.O."/>
            <person name="Kuo R.C."/>
            <person name="Labutti K."/>
            <person name="Haridas S."/>
            <person name="Kuo A."/>
            <person name="Salamov A."/>
            <person name="Ahrendt S.R."/>
            <person name="Lipzen A."/>
            <person name="Sullivan W."/>
            <person name="Andreopoulos W.B."/>
            <person name="Clum A."/>
            <person name="Lindquist E."/>
            <person name="Daum C."/>
            <person name="Ramamoorthy G.K."/>
            <person name="Gryganskyi A."/>
            <person name="Culley D."/>
            <person name="Magnuson J.K."/>
            <person name="James T.Y."/>
            <person name="O'Malley M.A."/>
            <person name="Stajich J.E."/>
            <person name="Spatafora J.W."/>
            <person name="Visel A."/>
            <person name="Grigoriev I.V."/>
        </authorList>
    </citation>
    <scope>NUCLEOTIDE SEQUENCE [LARGE SCALE GENOMIC DNA]</scope>
    <source>
        <strain evidence="8 9">NRRL 3116</strain>
    </source>
</reference>
<evidence type="ECO:0000259" key="7">
    <source>
        <dbReference type="Pfam" id="PF01490"/>
    </source>
</evidence>
<feature type="transmembrane region" description="Helical" evidence="6">
    <location>
        <begin position="196"/>
        <end position="217"/>
    </location>
</feature>